<keyword evidence="1" id="KW-0436">Ligase</keyword>
<evidence type="ECO:0000313" key="1">
    <source>
        <dbReference type="EMBL" id="QOR59008.1"/>
    </source>
</evidence>
<reference evidence="1 2" key="1">
    <citation type="submission" date="2020-07" db="EMBL/GenBank/DDBJ databases">
        <title>Taxonomic proposal: Crassvirales, a new order of highly abundant and diverse bacterial viruses.</title>
        <authorList>
            <person name="Shkoporov A.N."/>
            <person name="Stockdale S.R."/>
            <person name="Guerin E."/>
            <person name="Ross R.P."/>
            <person name="Hill C."/>
        </authorList>
    </citation>
    <scope>NUCLEOTIDE SEQUENCE [LARGE SCALE GENOMIC DNA]</scope>
</reference>
<dbReference type="RefSeq" id="YP_010111166.1">
    <property type="nucleotide sequence ID" value="NC_055878.1"/>
</dbReference>
<organism evidence="1 2">
    <name type="scientific">uncultured phage cr108_1</name>
    <dbReference type="NCBI Taxonomy" id="2772069"/>
    <lineage>
        <taxon>Viruses</taxon>
        <taxon>Duplodnaviria</taxon>
        <taxon>Heunggongvirae</taxon>
        <taxon>Uroviricota</taxon>
        <taxon>Caudoviricetes</taxon>
        <taxon>Crassvirales</taxon>
        <taxon>Steigviridae</taxon>
        <taxon>Asinivirinae</taxon>
        <taxon>Pipoluvirus</taxon>
        <taxon>Pipoluvirus rarus</taxon>
    </lineage>
</organism>
<dbReference type="EMBL" id="MT774385">
    <property type="protein sequence ID" value="QOR59008.1"/>
    <property type="molecule type" value="Genomic_DNA"/>
</dbReference>
<keyword evidence="2" id="KW-1185">Reference proteome</keyword>
<dbReference type="GO" id="GO:0016874">
    <property type="term" value="F:ligase activity"/>
    <property type="evidence" value="ECO:0007669"/>
    <property type="project" value="UniProtKB-KW"/>
</dbReference>
<dbReference type="Pfam" id="PF14395">
    <property type="entry name" value="COOH-NH2_lig"/>
    <property type="match status" value="1"/>
</dbReference>
<dbReference type="InterPro" id="IPR025681">
    <property type="entry name" value="COOH-NH2_lig"/>
</dbReference>
<dbReference type="Proteomes" id="UP000594030">
    <property type="component" value="Segment"/>
</dbReference>
<dbReference type="GeneID" id="65129500"/>
<proteinExistence type="predicted"/>
<sequence>MKIKNYLIGSDPELFIVDASKDNKIISSIGLIPGVKGSAYRPEELPEGFGLQIDNILAEFNIPPTSIKGDFVTSMIIMKDWIRKYVKSKNPNYDICCKASALVDEDQLQSEEAKLFGCSPDFNAWLLEQNPRPNGDTTNLRTTGCHFHIGYDDHNRDTSIQIVRTLDLFLGVPSILIDNDNRRRELYGKAGCFRFTAYGVEYRVMSGYFIDTPKLLEWCFDQITKAIEFLNAGGSVEEDAAQIVDAINNNNREAAELLIKKYEINLA</sequence>
<dbReference type="KEGG" id="vg:65129500"/>
<accession>A0A7M1RXC3</accession>
<evidence type="ECO:0000313" key="2">
    <source>
        <dbReference type="Proteomes" id="UP000594030"/>
    </source>
</evidence>
<name>A0A7M1RXC3_9CAUD</name>
<protein>
    <submittedName>
        <fullName evidence="1">Putative COOH-NH2 ligase</fullName>
    </submittedName>
</protein>